<sequence length="1008" mass="110260">MTSTLPRQRTPFRLFFFLPASWRLFLFLFFFKIFAFSVVAQPALVKKWDKTLGGTADDYLSVTVPTPDGGYLLGGTSYSTKSGDKTHENYGEADCHHNTCYFTSEDYWVIKIDADGQKVWDKTYGGRGSDQLKAMVALPEGGYLLGGISYSNTSGDKSANSKGYSDYWVIKIDLYGNKIWDRTYGGSSADDLVSILPTPDGGFLLGGTSFSGIEGDKTDMNRGENTSDYWLVKIDRNGTKQWDQTYGGSNTDYLTFLAATPDDQILVGGSSNSRVSADKTAPNKQTALAKAENTYNGWILKIDQRGHKQWDKTYGFSNRDNHLAAIYYQPETKKFIIGGSAAGLSLTDYDYDYLVAEIDATGNETWLTTYGGESNDFLSTIAPAPNGNFIIGGTSTSKISKNKTEKSRGYEDFWLVRLANTQKVWDKTVGSHSSDNLRSVLFTADGGYLLSGTSISGRGPDKSESSRGGRDFWVAKWQDAAPPAQEIATFRYGNSKNDNFTQIIKTGDNGYLLGGYSEPANSNEPTIPGRGGLDYWVVKTDASGKEEWRKRFGGPENDYLNSIMQTPDGGYLLGGSSESGVGGDKSGVSRGDRDFWVIKISRNGTKEWDRTFGGSGFEDLRQIRQFASGNYVLGGYSISSAGDDKSEDSRGGYDYWVVILNPRGNKIADYSFGGNAHDYLQDVLVNPDGSLLLGGTSVSGLSGDKSQLSQGGADYWIVKVSPDGQRLWDKCYGSSEQDHLSALAAMGDTYILAGYSNSPVKGNKTQNSQGGNDFWVIKINNQGQQLWDKTYGGNGPDELRSIAVTTTGSLLLGGTSASETGGDKSENSQGSTDYWLIKTNSAGAKQWDKRFGGSGPDELRTIVQANDDSYLLAGRSNSEISGDQTQPSLGLTDYWLVKVPESVITSPRYFIKPNSATLSTNEVKLLQAFPNPFQDKVTIRFSLPITQTATLRVLDSQGNEVTSLYQAEAQANRPYQLEWQADKQEAGLYFLQLQTSTGQSTHKILLQK</sequence>
<gene>
    <name evidence="2" type="ORF">HUW51_05050</name>
</gene>
<evidence type="ECO:0000259" key="1">
    <source>
        <dbReference type="Pfam" id="PF18962"/>
    </source>
</evidence>
<protein>
    <submittedName>
        <fullName evidence="2">T9SS type A sorting domain-containing protein</fullName>
    </submittedName>
</protein>
<dbReference type="Proteomes" id="UP000515237">
    <property type="component" value="Chromosome"/>
</dbReference>
<dbReference type="NCBIfam" id="TIGR04183">
    <property type="entry name" value="Por_Secre_tail"/>
    <property type="match status" value="1"/>
</dbReference>
<dbReference type="AlphaFoldDB" id="A0A7G7G4P3"/>
<dbReference type="SUPFAM" id="SSF50969">
    <property type="entry name" value="YVTN repeat-like/Quinoprotein amine dehydrogenase"/>
    <property type="match status" value="1"/>
</dbReference>
<keyword evidence="3" id="KW-1185">Reference proteome</keyword>
<evidence type="ECO:0000313" key="2">
    <source>
        <dbReference type="EMBL" id="QNF32127.1"/>
    </source>
</evidence>
<accession>A0A7G7G4P3</accession>
<dbReference type="Pfam" id="PF18962">
    <property type="entry name" value="Por_Secre_tail"/>
    <property type="match status" value="1"/>
</dbReference>
<dbReference type="PANTHER" id="PTHR42754">
    <property type="entry name" value="ENDOGLUCANASE"/>
    <property type="match status" value="1"/>
</dbReference>
<dbReference type="RefSeq" id="WP_185272908.1">
    <property type="nucleotide sequence ID" value="NZ_CP055156.1"/>
</dbReference>
<dbReference type="KEGG" id="aswu:HUW51_05050"/>
<evidence type="ECO:0000313" key="3">
    <source>
        <dbReference type="Proteomes" id="UP000515237"/>
    </source>
</evidence>
<dbReference type="InterPro" id="IPR026444">
    <property type="entry name" value="Secre_tail"/>
</dbReference>
<feature type="domain" description="Secretion system C-terminal sorting" evidence="1">
    <location>
        <begin position="929"/>
        <end position="1005"/>
    </location>
</feature>
<dbReference type="InterPro" id="IPR011044">
    <property type="entry name" value="Quino_amine_DH_bsu"/>
</dbReference>
<organism evidence="2 3">
    <name type="scientific">Adhaeribacter swui</name>
    <dbReference type="NCBI Taxonomy" id="2086471"/>
    <lineage>
        <taxon>Bacteria</taxon>
        <taxon>Pseudomonadati</taxon>
        <taxon>Bacteroidota</taxon>
        <taxon>Cytophagia</taxon>
        <taxon>Cytophagales</taxon>
        <taxon>Hymenobacteraceae</taxon>
        <taxon>Adhaeribacter</taxon>
    </lineage>
</organism>
<reference evidence="2 3" key="1">
    <citation type="journal article" date="2018" name="Int. J. Syst. Evol. Microbiol.">
        <title>Adhaeribacter swui sp. nov., isolated from wet mud.</title>
        <authorList>
            <person name="Kim D.U."/>
            <person name="Kim K.W."/>
            <person name="Kang M.S."/>
            <person name="Kim J.Y."/>
            <person name="Jang J.H."/>
            <person name="Kim M.K."/>
        </authorList>
    </citation>
    <scope>NUCLEOTIDE SEQUENCE [LARGE SCALE GENOMIC DNA]</scope>
    <source>
        <strain evidence="2 3">KCTC 52873</strain>
    </source>
</reference>
<name>A0A7G7G4P3_9BACT</name>
<proteinExistence type="predicted"/>
<dbReference type="InterPro" id="IPR011047">
    <property type="entry name" value="Quinoprotein_ADH-like_sf"/>
</dbReference>
<dbReference type="PANTHER" id="PTHR42754:SF1">
    <property type="entry name" value="LIPOPROTEIN"/>
    <property type="match status" value="1"/>
</dbReference>
<dbReference type="EMBL" id="CP055156">
    <property type="protein sequence ID" value="QNF32127.1"/>
    <property type="molecule type" value="Genomic_DNA"/>
</dbReference>
<dbReference type="SUPFAM" id="SSF50998">
    <property type="entry name" value="Quinoprotein alcohol dehydrogenase-like"/>
    <property type="match status" value="1"/>
</dbReference>